<evidence type="ECO:0000313" key="2">
    <source>
        <dbReference type="Proteomes" id="UP000050996"/>
    </source>
</evidence>
<evidence type="ECO:0000313" key="1">
    <source>
        <dbReference type="EMBL" id="KQL19542.1"/>
    </source>
</evidence>
<dbReference type="PATRIC" id="fig|1637975.4.peg.2639"/>
<dbReference type="EMBL" id="LJIX01000006">
    <property type="protein sequence ID" value="KQL19542.1"/>
    <property type="molecule type" value="Genomic_DNA"/>
</dbReference>
<protein>
    <recommendedName>
        <fullName evidence="3">Branched-chain amino acid aminotransferase</fullName>
    </recommendedName>
</protein>
<organism evidence="1 2">
    <name type="scientific">Cytobacillus solani</name>
    <dbReference type="NCBI Taxonomy" id="1637975"/>
    <lineage>
        <taxon>Bacteria</taxon>
        <taxon>Bacillati</taxon>
        <taxon>Bacillota</taxon>
        <taxon>Bacilli</taxon>
        <taxon>Bacillales</taxon>
        <taxon>Bacillaceae</taxon>
        <taxon>Cytobacillus</taxon>
    </lineage>
</organism>
<accession>A0A0Q3QPA8</accession>
<dbReference type="RefSeq" id="WP_075209149.1">
    <property type="nucleotide sequence ID" value="NZ_CP041305.1"/>
</dbReference>
<dbReference type="STRING" id="1637975.AN957_13890"/>
<name>A0A0Q3QPA8_9BACI</name>
<reference evidence="1 2" key="1">
    <citation type="submission" date="2015-09" db="EMBL/GenBank/DDBJ databases">
        <title>Genome sequencing project for genomic taxonomy and phylogenomics of Bacillus-like bacteria.</title>
        <authorList>
            <person name="Liu B."/>
            <person name="Wang J."/>
            <person name="Zhu Y."/>
            <person name="Liu G."/>
            <person name="Chen Q."/>
            <person name="Chen Z."/>
            <person name="Lan J."/>
            <person name="Che J."/>
            <person name="Ge C."/>
            <person name="Shi H."/>
            <person name="Pan Z."/>
            <person name="Liu X."/>
        </authorList>
    </citation>
    <scope>NUCLEOTIDE SEQUENCE [LARGE SCALE GENOMIC DNA]</scope>
    <source>
        <strain evidence="1 2">FJAT-18043</strain>
    </source>
</reference>
<keyword evidence="2" id="KW-1185">Reference proteome</keyword>
<dbReference type="AlphaFoldDB" id="A0A0Q3QPA8"/>
<comment type="caution">
    <text evidence="1">The sequence shown here is derived from an EMBL/GenBank/DDBJ whole genome shotgun (WGS) entry which is preliminary data.</text>
</comment>
<proteinExistence type="predicted"/>
<dbReference type="Proteomes" id="UP000050996">
    <property type="component" value="Unassembled WGS sequence"/>
</dbReference>
<gene>
    <name evidence="1" type="ORF">AN957_13890</name>
</gene>
<evidence type="ECO:0008006" key="3">
    <source>
        <dbReference type="Google" id="ProtNLM"/>
    </source>
</evidence>
<sequence>MLHTKITNYFSDEKTASFKEEIEYARKHQIIDETRTIMEIDPAARFNDAYIERSDKETEEFLGEESAGFLNQPIHYLKQYLNEFIYIESDCFPMIHTESICLEVDDIFRTYEVMLGLKLQKKYEKGIKAYLEQELIGEIKVSLLFNQTDGLWDFNFALNNIKGFNEDLTIGEVLVLVYRFLFKLAETVEENK</sequence>